<dbReference type="EMBL" id="UPHQ01000300">
    <property type="protein sequence ID" value="VBA45606.1"/>
    <property type="molecule type" value="Genomic_DNA"/>
</dbReference>
<name>A0A498QKH8_9MYCO</name>
<organism evidence="1 2">
    <name type="scientific">Mycobacterium innocens</name>
    <dbReference type="NCBI Taxonomy" id="2341083"/>
    <lineage>
        <taxon>Bacteria</taxon>
        <taxon>Bacillati</taxon>
        <taxon>Actinomycetota</taxon>
        <taxon>Actinomycetes</taxon>
        <taxon>Mycobacteriales</taxon>
        <taxon>Mycobacteriaceae</taxon>
        <taxon>Mycobacterium</taxon>
    </lineage>
</organism>
<sequence length="86" mass="9595">MTADDRVSLSSAGAGQPFEFRGAVTADPGRALSSIDLLDEEERFDLATIGNRAVLTNPHQRRCRSRPRWPPRVARTPDIYDLSTIR</sequence>
<keyword evidence="2" id="KW-1185">Reference proteome</keyword>
<protein>
    <submittedName>
        <fullName evidence="1">Uncharacterized protein</fullName>
    </submittedName>
</protein>
<dbReference type="Proteomes" id="UP000267289">
    <property type="component" value="Unassembled WGS sequence"/>
</dbReference>
<accession>A0A498QKH8</accession>
<evidence type="ECO:0000313" key="1">
    <source>
        <dbReference type="EMBL" id="VBA45606.1"/>
    </source>
</evidence>
<reference evidence="1 2" key="1">
    <citation type="submission" date="2018-09" db="EMBL/GenBank/DDBJ databases">
        <authorList>
            <person name="Tagini F."/>
        </authorList>
    </citation>
    <scope>NUCLEOTIDE SEQUENCE [LARGE SCALE GENOMIC DNA]</scope>
    <source>
        <strain evidence="1 2">MK13</strain>
    </source>
</reference>
<proteinExistence type="predicted"/>
<gene>
    <name evidence="1" type="ORF">LAUMK13_05501</name>
</gene>
<dbReference type="AlphaFoldDB" id="A0A498QKH8"/>
<evidence type="ECO:0000313" key="2">
    <source>
        <dbReference type="Proteomes" id="UP000267289"/>
    </source>
</evidence>